<evidence type="ECO:0000256" key="13">
    <source>
        <dbReference type="ARBA" id="ARBA00042119"/>
    </source>
</evidence>
<comment type="subcellular location">
    <subcellularLocation>
        <location evidence="3">Membrane</location>
        <topology evidence="3">Single-pass membrane protein</topology>
    </subcellularLocation>
</comment>
<feature type="binding site" evidence="15">
    <location>
        <position position="158"/>
    </location>
    <ligand>
        <name>Mg(2+)</name>
        <dbReference type="ChEBI" id="CHEBI:18420"/>
        <label>1</label>
        <note>catalytic</note>
    </ligand>
</feature>
<keyword evidence="12 16" id="KW-0472">Membrane</keyword>
<reference evidence="18" key="1">
    <citation type="journal article" date="2008" name="Insect Biochem. Mol. Biol.">
        <title>The genome of a lepidopteran model insect, the silkworm Bombyx mori.</title>
        <authorList>
            <consortium name="International Silkworm Genome Consortium"/>
        </authorList>
    </citation>
    <scope>NUCLEOTIDE SEQUENCE [LARGE SCALE GENOMIC DNA]</scope>
    <source>
        <strain evidence="18">p50T</strain>
    </source>
</reference>
<dbReference type="AlphaFoldDB" id="A0A8R1WFH7"/>
<proteinExistence type="inferred from homology"/>
<dbReference type="GO" id="GO:0016020">
    <property type="term" value="C:membrane"/>
    <property type="evidence" value="ECO:0007669"/>
    <property type="project" value="UniProtKB-SubCell"/>
</dbReference>
<feature type="binding site" evidence="15">
    <location>
        <position position="113"/>
    </location>
    <ligand>
        <name>Mg(2+)</name>
        <dbReference type="ChEBI" id="CHEBI:18420"/>
        <label>1</label>
        <note>catalytic</note>
    </ligand>
</feature>
<dbReference type="GO" id="GO:0005794">
    <property type="term" value="C:Golgi apparatus"/>
    <property type="evidence" value="ECO:0007669"/>
    <property type="project" value="UniProtKB-ARBA"/>
</dbReference>
<dbReference type="GO" id="GO:0008254">
    <property type="term" value="F:3'-nucleotidase activity"/>
    <property type="evidence" value="ECO:0007669"/>
    <property type="project" value="TreeGrafter"/>
</dbReference>
<evidence type="ECO:0000256" key="9">
    <source>
        <dbReference type="ARBA" id="ARBA00022801"/>
    </source>
</evidence>
<dbReference type="GO" id="GO:0052834">
    <property type="term" value="F:inositol monophosphate phosphatase activity"/>
    <property type="evidence" value="ECO:0007669"/>
    <property type="project" value="UniProtKB-EC"/>
</dbReference>
<feature type="binding site" evidence="15">
    <location>
        <position position="160"/>
    </location>
    <ligand>
        <name>Mg(2+)</name>
        <dbReference type="ChEBI" id="CHEBI:18420"/>
        <label>1</label>
        <note>catalytic</note>
    </ligand>
</feature>
<dbReference type="FunFam" id="3.40.190.80:FF:000007">
    <property type="entry name" value="Blast:Putative inositol monophosphatase 3"/>
    <property type="match status" value="1"/>
</dbReference>
<dbReference type="EC" id="3.1.3.25" evidence="6"/>
<evidence type="ECO:0000256" key="10">
    <source>
        <dbReference type="ARBA" id="ARBA00022842"/>
    </source>
</evidence>
<feature type="transmembrane region" description="Helical" evidence="16">
    <location>
        <begin position="12"/>
        <end position="29"/>
    </location>
</feature>
<protein>
    <recommendedName>
        <fullName evidence="14">Putative inositol monophosphatase 3</fullName>
        <ecNumber evidence="6">3.1.3.25</ecNumber>
    </recommendedName>
    <alternativeName>
        <fullName evidence="13">Myo-inositol monophosphatase A3</fullName>
    </alternativeName>
</protein>
<comment type="similarity">
    <text evidence="5">Belongs to the inositol monophosphatase superfamily.</text>
</comment>
<reference evidence="17" key="2">
    <citation type="submission" date="2022-06" db="UniProtKB">
        <authorList>
            <consortium name="EnsemblMetazoa"/>
        </authorList>
    </citation>
    <scope>IDENTIFICATION</scope>
    <source>
        <strain evidence="17">p50T (Dazao)</strain>
    </source>
</reference>
<evidence type="ECO:0000313" key="18">
    <source>
        <dbReference type="Proteomes" id="UP000005204"/>
    </source>
</evidence>
<dbReference type="Pfam" id="PF00459">
    <property type="entry name" value="Inositol_P"/>
    <property type="match status" value="1"/>
</dbReference>
<dbReference type="EnsemblMetazoa" id="XM_004924100.4">
    <property type="protein sequence ID" value="XP_004924157.1"/>
    <property type="gene ID" value="LOC101743017"/>
</dbReference>
<evidence type="ECO:0000256" key="12">
    <source>
        <dbReference type="ARBA" id="ARBA00023136"/>
    </source>
</evidence>
<feature type="binding site" evidence="15">
    <location>
        <position position="161"/>
    </location>
    <ligand>
        <name>Mg(2+)</name>
        <dbReference type="ChEBI" id="CHEBI:18420"/>
        <label>1</label>
        <note>catalytic</note>
    </ligand>
</feature>
<accession>A0A8R1WFH7</accession>
<comment type="pathway">
    <text evidence="4">Polyol metabolism; myo-inositol biosynthesis; myo-inositol from D-glucose 6-phosphate: step 2/2.</text>
</comment>
<evidence type="ECO:0000256" key="2">
    <source>
        <dbReference type="ARBA" id="ARBA00001946"/>
    </source>
</evidence>
<dbReference type="SUPFAM" id="SSF56655">
    <property type="entry name" value="Carbohydrate phosphatase"/>
    <property type="match status" value="1"/>
</dbReference>
<evidence type="ECO:0000313" key="17">
    <source>
        <dbReference type="EnsemblMetazoa" id="XP_004924157.1"/>
    </source>
</evidence>
<evidence type="ECO:0000256" key="16">
    <source>
        <dbReference type="SAM" id="Phobius"/>
    </source>
</evidence>
<evidence type="ECO:0000256" key="8">
    <source>
        <dbReference type="ARBA" id="ARBA00022723"/>
    </source>
</evidence>
<evidence type="ECO:0000256" key="3">
    <source>
        <dbReference type="ARBA" id="ARBA00004167"/>
    </source>
</evidence>
<sequence>MNLGGTLRINKFACFTLAFVLFLIIYWRSGTSSYPTEKSHLVNLKSLLKAAILAAEGGGKKVLDGKNHILNVKSKGKTLEGANDPVTDVDYASHCAMYYGLKHTFNNIDVVSEEHSKSDSSCEEVPAFDLEPDIPGNLNIEQMLDELVLAKDVVVWIDPLDATQEYTEKLYQYVTTMVCVAIRGVPIIGVIHYPFTQQTYWAWYTKKTSANMPLVPHKEENREHPRVVISRSHPGKVATVAKSAFGDKSNVSKAAGAGFKVMEVVNGTYDLYLHVTTIKKWDICAGDAILKAVDGKMTTMKGDNIDYSADGHVAVTDGILVTRYDHDYYLKKMPSIIHSMH</sequence>
<dbReference type="OMA" id="DELHKQP"/>
<dbReference type="Proteomes" id="UP000005204">
    <property type="component" value="Unassembled WGS sequence"/>
</dbReference>
<evidence type="ECO:0000256" key="11">
    <source>
        <dbReference type="ARBA" id="ARBA00022989"/>
    </source>
</evidence>
<dbReference type="PANTHER" id="PTHR43028:SF4">
    <property type="entry name" value="INOSITOL MONOPHOSPHATASE 3"/>
    <property type="match status" value="1"/>
</dbReference>
<evidence type="ECO:0000256" key="7">
    <source>
        <dbReference type="ARBA" id="ARBA00022692"/>
    </source>
</evidence>
<feature type="binding site" evidence="15">
    <location>
        <position position="282"/>
    </location>
    <ligand>
        <name>Mg(2+)</name>
        <dbReference type="ChEBI" id="CHEBI:18420"/>
        <label>1</label>
        <note>catalytic</note>
    </ligand>
</feature>
<name>A0A8R1WFH7_BOMMO</name>
<dbReference type="FunFam" id="3.30.540.10:FF:000012">
    <property type="entry name" value="Blast:Putative inositol monophosphatase 3"/>
    <property type="match status" value="1"/>
</dbReference>
<evidence type="ECO:0000256" key="5">
    <source>
        <dbReference type="ARBA" id="ARBA00009759"/>
    </source>
</evidence>
<evidence type="ECO:0000256" key="4">
    <source>
        <dbReference type="ARBA" id="ARBA00005152"/>
    </source>
</evidence>
<keyword evidence="11 16" id="KW-1133">Transmembrane helix</keyword>
<keyword evidence="10 15" id="KW-0460">Magnesium</keyword>
<comment type="cofactor">
    <cofactor evidence="2 15">
        <name>Mg(2+)</name>
        <dbReference type="ChEBI" id="CHEBI:18420"/>
    </cofactor>
</comment>
<organism evidence="17 18">
    <name type="scientific">Bombyx mori</name>
    <name type="common">Silk moth</name>
    <dbReference type="NCBI Taxonomy" id="7091"/>
    <lineage>
        <taxon>Eukaryota</taxon>
        <taxon>Metazoa</taxon>
        <taxon>Ecdysozoa</taxon>
        <taxon>Arthropoda</taxon>
        <taxon>Hexapoda</taxon>
        <taxon>Insecta</taxon>
        <taxon>Pterygota</taxon>
        <taxon>Neoptera</taxon>
        <taxon>Endopterygota</taxon>
        <taxon>Lepidoptera</taxon>
        <taxon>Glossata</taxon>
        <taxon>Ditrysia</taxon>
        <taxon>Bombycoidea</taxon>
        <taxon>Bombycidae</taxon>
        <taxon>Bombycinae</taxon>
        <taxon>Bombyx</taxon>
    </lineage>
</organism>
<keyword evidence="7 16" id="KW-0812">Transmembrane</keyword>
<dbReference type="OrthoDB" id="74460at2759"/>
<evidence type="ECO:0000256" key="1">
    <source>
        <dbReference type="ARBA" id="ARBA00001033"/>
    </source>
</evidence>
<dbReference type="InterPro" id="IPR050725">
    <property type="entry name" value="CysQ/Inositol_MonoPase"/>
</dbReference>
<dbReference type="GO" id="GO:0046872">
    <property type="term" value="F:metal ion binding"/>
    <property type="evidence" value="ECO:0007669"/>
    <property type="project" value="UniProtKB-KW"/>
</dbReference>
<gene>
    <name evidence="17" type="primary">101743017</name>
</gene>
<evidence type="ECO:0000256" key="15">
    <source>
        <dbReference type="PIRSR" id="PIRSR600760-2"/>
    </source>
</evidence>
<keyword evidence="9" id="KW-0378">Hydrolase</keyword>
<dbReference type="Gene3D" id="3.30.540.10">
    <property type="entry name" value="Fructose-1,6-Bisphosphatase, subunit A, domain 1"/>
    <property type="match status" value="1"/>
</dbReference>
<keyword evidence="8 15" id="KW-0479">Metal-binding</keyword>
<keyword evidence="18" id="KW-1185">Reference proteome</keyword>
<dbReference type="InterPro" id="IPR000760">
    <property type="entry name" value="Inositol_monophosphatase-like"/>
</dbReference>
<evidence type="ECO:0000256" key="6">
    <source>
        <dbReference type="ARBA" id="ARBA00013106"/>
    </source>
</evidence>
<evidence type="ECO:0000256" key="14">
    <source>
        <dbReference type="ARBA" id="ARBA00074068"/>
    </source>
</evidence>
<dbReference type="Gene3D" id="3.40.190.80">
    <property type="match status" value="1"/>
</dbReference>
<dbReference type="KEGG" id="bmor:101743017"/>
<dbReference type="PANTHER" id="PTHR43028">
    <property type="entry name" value="3'(2'),5'-BISPHOSPHATE NUCLEOTIDASE 1"/>
    <property type="match status" value="1"/>
</dbReference>
<dbReference type="SMR" id="A0A8R1WFH7"/>
<comment type="catalytic activity">
    <reaction evidence="1">
        <text>a myo-inositol phosphate + H2O = myo-inositol + phosphate</text>
        <dbReference type="Rhea" id="RHEA:24056"/>
        <dbReference type="ChEBI" id="CHEBI:15377"/>
        <dbReference type="ChEBI" id="CHEBI:17268"/>
        <dbReference type="ChEBI" id="CHEBI:43474"/>
        <dbReference type="ChEBI" id="CHEBI:84139"/>
        <dbReference type="EC" id="3.1.3.25"/>
    </reaction>
</comment>